<dbReference type="PANTHER" id="PTHR30482:SF17">
    <property type="entry name" value="ABC TRANSPORTER ATP-BINDING PROTEIN"/>
    <property type="match status" value="1"/>
</dbReference>
<dbReference type="Proteomes" id="UP000634522">
    <property type="component" value="Unassembled WGS sequence"/>
</dbReference>
<evidence type="ECO:0000256" key="4">
    <source>
        <dbReference type="ARBA" id="ARBA00022989"/>
    </source>
</evidence>
<evidence type="ECO:0000256" key="6">
    <source>
        <dbReference type="SAM" id="Phobius"/>
    </source>
</evidence>
<keyword evidence="2" id="KW-1003">Cell membrane</keyword>
<feature type="transmembrane region" description="Helical" evidence="6">
    <location>
        <begin position="221"/>
        <end position="245"/>
    </location>
</feature>
<evidence type="ECO:0000313" key="8">
    <source>
        <dbReference type="Proteomes" id="UP000634522"/>
    </source>
</evidence>
<feature type="transmembrane region" description="Helical" evidence="6">
    <location>
        <begin position="257"/>
        <end position="282"/>
    </location>
</feature>
<comment type="caution">
    <text evidence="7">The sequence shown here is derived from an EMBL/GenBank/DDBJ whole genome shotgun (WGS) entry which is preliminary data.</text>
</comment>
<dbReference type="Pfam" id="PF02653">
    <property type="entry name" value="BPD_transp_2"/>
    <property type="match status" value="1"/>
</dbReference>
<feature type="transmembrane region" description="Helical" evidence="6">
    <location>
        <begin position="59"/>
        <end position="81"/>
    </location>
</feature>
<name>A0ABX1NJ24_9RHOO</name>
<gene>
    <name evidence="7" type="ORF">GPA27_18190</name>
</gene>
<feature type="transmembrane region" description="Helical" evidence="6">
    <location>
        <begin position="25"/>
        <end position="52"/>
    </location>
</feature>
<evidence type="ECO:0000256" key="5">
    <source>
        <dbReference type="ARBA" id="ARBA00023136"/>
    </source>
</evidence>
<dbReference type="PANTHER" id="PTHR30482">
    <property type="entry name" value="HIGH-AFFINITY BRANCHED-CHAIN AMINO ACID TRANSPORT SYSTEM PERMEASE"/>
    <property type="match status" value="1"/>
</dbReference>
<proteinExistence type="predicted"/>
<dbReference type="RefSeq" id="WP_169141917.1">
    <property type="nucleotide sequence ID" value="NZ_WTVS01000042.1"/>
</dbReference>
<reference evidence="7 8" key="1">
    <citation type="submission" date="2019-12" db="EMBL/GenBank/DDBJ databases">
        <title>Comparative genomics gives insights into the taxonomy of the Azoarcus-Aromatoleum group and reveals separate origins of nif in the plant-associated Azoarcus and non-plant-associated Aromatoleum sub-groups.</title>
        <authorList>
            <person name="Lafos M."/>
            <person name="Maluk M."/>
            <person name="Batista M."/>
            <person name="Junghare M."/>
            <person name="Carmona M."/>
            <person name="Faoro H."/>
            <person name="Cruz L.M."/>
            <person name="Battistoni F."/>
            <person name="De Souza E."/>
            <person name="Pedrosa F."/>
            <person name="Chen W.-M."/>
            <person name="Poole P.S."/>
            <person name="Dixon R.A."/>
            <person name="James E.K."/>
        </authorList>
    </citation>
    <scope>NUCLEOTIDE SEQUENCE [LARGE SCALE GENOMIC DNA]</scope>
    <source>
        <strain evidence="7 8">T</strain>
    </source>
</reference>
<sequence>MQAALTLDLAPIARADRWRPAELAFWLIPVAAYFIFPDNLVLLTQIAITALFCLSLDLILGYAGIVSLGHAAFFGLGAYAAGLLAAHGYGDPLLGLVAAALVTAVLGYVTSFLVLRGADLTRLMVTLGVAMMLYEIANKLTHITGGVDGLQGMEVLPVLGQFEFDLYGKTAYWYAIAVLFALFCVARKLVHSPFGLSLKGVRLNVGRMPAIGAPVNARLSAVYTIGAAYAGIAGALLAQTTQFVALDVLAFNRSAELLLILVLGGSGSLYGALLGTIVFMSAHHMLSDLNPQYWQFWLGALLVVIVLFARDGVMGGLRGGQRRLGAALGRTKQ</sequence>
<evidence type="ECO:0000256" key="3">
    <source>
        <dbReference type="ARBA" id="ARBA00022692"/>
    </source>
</evidence>
<keyword evidence="3 6" id="KW-0812">Transmembrane</keyword>
<keyword evidence="5 6" id="KW-0472">Membrane</keyword>
<evidence type="ECO:0000256" key="1">
    <source>
        <dbReference type="ARBA" id="ARBA00004651"/>
    </source>
</evidence>
<feature type="transmembrane region" description="Helical" evidence="6">
    <location>
        <begin position="171"/>
        <end position="190"/>
    </location>
</feature>
<keyword evidence="8" id="KW-1185">Reference proteome</keyword>
<organism evidence="7 8">
    <name type="scientific">Aromatoleum toluolicum</name>
    <dbReference type="NCBI Taxonomy" id="90060"/>
    <lineage>
        <taxon>Bacteria</taxon>
        <taxon>Pseudomonadati</taxon>
        <taxon>Pseudomonadota</taxon>
        <taxon>Betaproteobacteria</taxon>
        <taxon>Rhodocyclales</taxon>
        <taxon>Rhodocyclaceae</taxon>
        <taxon>Aromatoleum</taxon>
    </lineage>
</organism>
<comment type="subcellular location">
    <subcellularLocation>
        <location evidence="1">Cell membrane</location>
        <topology evidence="1">Multi-pass membrane protein</topology>
    </subcellularLocation>
</comment>
<dbReference type="InterPro" id="IPR001851">
    <property type="entry name" value="ABC_transp_permease"/>
</dbReference>
<feature type="transmembrane region" description="Helical" evidence="6">
    <location>
        <begin position="93"/>
        <end position="115"/>
    </location>
</feature>
<evidence type="ECO:0000313" key="7">
    <source>
        <dbReference type="EMBL" id="NMF99313.1"/>
    </source>
</evidence>
<dbReference type="EMBL" id="WTVS01000042">
    <property type="protein sequence ID" value="NMF99313.1"/>
    <property type="molecule type" value="Genomic_DNA"/>
</dbReference>
<feature type="transmembrane region" description="Helical" evidence="6">
    <location>
        <begin position="294"/>
        <end position="313"/>
    </location>
</feature>
<evidence type="ECO:0000256" key="2">
    <source>
        <dbReference type="ARBA" id="ARBA00022475"/>
    </source>
</evidence>
<dbReference type="InterPro" id="IPR043428">
    <property type="entry name" value="LivM-like"/>
</dbReference>
<dbReference type="CDD" id="cd06581">
    <property type="entry name" value="TM_PBP1_LivM_like"/>
    <property type="match status" value="1"/>
</dbReference>
<accession>A0ABX1NJ24</accession>
<keyword evidence="4 6" id="KW-1133">Transmembrane helix</keyword>
<protein>
    <submittedName>
        <fullName evidence="7">Branched-chain amino acid ABC transporter permease</fullName>
    </submittedName>
</protein>